<comment type="caution">
    <text evidence="8">The sequence shown here is derived from an EMBL/GenBank/DDBJ whole genome shotgun (WGS) entry which is preliminary data.</text>
</comment>
<comment type="subcellular location">
    <subcellularLocation>
        <location evidence="1">Cell membrane</location>
        <topology evidence="1">Multi-pass membrane protein</topology>
    </subcellularLocation>
</comment>
<evidence type="ECO:0000256" key="3">
    <source>
        <dbReference type="ARBA" id="ARBA00022692"/>
    </source>
</evidence>
<dbReference type="Proteomes" id="UP001371391">
    <property type="component" value="Unassembled WGS sequence"/>
</dbReference>
<reference evidence="8 9" key="1">
    <citation type="submission" date="2024-02" db="EMBL/GenBank/DDBJ databases">
        <title>Bacteria isolated from the canopy kelp, Nereocystis luetkeana.</title>
        <authorList>
            <person name="Pfister C.A."/>
            <person name="Younker I.T."/>
            <person name="Light S.H."/>
        </authorList>
    </citation>
    <scope>NUCLEOTIDE SEQUENCE [LARGE SCALE GENOMIC DNA]</scope>
    <source>
        <strain evidence="8 9">TI.1.03</strain>
    </source>
</reference>
<keyword evidence="4 6" id="KW-1133">Transmembrane helix</keyword>
<dbReference type="InterPro" id="IPR003856">
    <property type="entry name" value="LPS_length_determ_N"/>
</dbReference>
<keyword evidence="5 6" id="KW-0472">Membrane</keyword>
<keyword evidence="2" id="KW-1003">Cell membrane</keyword>
<feature type="transmembrane region" description="Helical" evidence="6">
    <location>
        <begin position="24"/>
        <end position="42"/>
    </location>
</feature>
<evidence type="ECO:0000256" key="1">
    <source>
        <dbReference type="ARBA" id="ARBA00004651"/>
    </source>
</evidence>
<evidence type="ECO:0000256" key="6">
    <source>
        <dbReference type="SAM" id="Phobius"/>
    </source>
</evidence>
<sequence>MESNVKAIDQNIETTFARLLKYKWIIIVGTVLSACLSVFIAINQPNTYTAQVFLSPVSKSENGGLSKLSGQFGGLASMAGISLGGAQGSDIDAALELIQSRGFLQSFITRRNLLPDLLAMESWDEDNDRAIYDLDIYNTEEKVWTRKPTAGKEVVPTAWEGYYKLLSQIRVIHLEKKGLVELKVTSISPRLSVKITNWLIEDVNQFWRSKDTQEAEEIVEYLKVQASETNVSELRAVFYDLIAEQTRTKLLSSVGDYHLLKPLSPVVYPEEKSGPSRALICVGITFLGGLLSLILALVLTLRTRKSENE</sequence>
<keyword evidence="9" id="KW-1185">Reference proteome</keyword>
<accession>A0ABU9GZ84</accession>
<evidence type="ECO:0000313" key="9">
    <source>
        <dbReference type="Proteomes" id="UP001371391"/>
    </source>
</evidence>
<dbReference type="Pfam" id="PF02706">
    <property type="entry name" value="Wzz"/>
    <property type="match status" value="1"/>
</dbReference>
<dbReference type="RefSeq" id="WP_341602180.1">
    <property type="nucleotide sequence ID" value="NZ_JBAKAW010000006.1"/>
</dbReference>
<feature type="transmembrane region" description="Helical" evidence="6">
    <location>
        <begin position="277"/>
        <end position="301"/>
    </location>
</feature>
<proteinExistence type="predicted"/>
<evidence type="ECO:0000256" key="2">
    <source>
        <dbReference type="ARBA" id="ARBA00022475"/>
    </source>
</evidence>
<dbReference type="PROSITE" id="PS51257">
    <property type="entry name" value="PROKAR_LIPOPROTEIN"/>
    <property type="match status" value="1"/>
</dbReference>
<dbReference type="InterPro" id="IPR050445">
    <property type="entry name" value="Bact_polysacc_biosynth/exp"/>
</dbReference>
<evidence type="ECO:0000313" key="8">
    <source>
        <dbReference type="EMBL" id="MEL0654868.1"/>
    </source>
</evidence>
<gene>
    <name evidence="8" type="ORF">V6257_07505</name>
</gene>
<evidence type="ECO:0000259" key="7">
    <source>
        <dbReference type="Pfam" id="PF02706"/>
    </source>
</evidence>
<feature type="domain" description="Polysaccharide chain length determinant N-terminal" evidence="7">
    <location>
        <begin position="16"/>
        <end position="108"/>
    </location>
</feature>
<protein>
    <submittedName>
        <fullName evidence="8">Wzz/FepE/Etk N-terminal domain-containing protein</fullName>
    </submittedName>
</protein>
<dbReference type="PANTHER" id="PTHR32309:SF13">
    <property type="entry name" value="FERRIC ENTEROBACTIN TRANSPORT PROTEIN FEPE"/>
    <property type="match status" value="1"/>
</dbReference>
<evidence type="ECO:0000256" key="4">
    <source>
        <dbReference type="ARBA" id="ARBA00022989"/>
    </source>
</evidence>
<dbReference type="EMBL" id="JBAKAW010000006">
    <property type="protein sequence ID" value="MEL0654868.1"/>
    <property type="molecule type" value="Genomic_DNA"/>
</dbReference>
<dbReference type="PANTHER" id="PTHR32309">
    <property type="entry name" value="TYROSINE-PROTEIN KINASE"/>
    <property type="match status" value="1"/>
</dbReference>
<name>A0ABU9GZ84_9GAMM</name>
<keyword evidence="3 6" id="KW-0812">Transmembrane</keyword>
<evidence type="ECO:0000256" key="5">
    <source>
        <dbReference type="ARBA" id="ARBA00023136"/>
    </source>
</evidence>
<organism evidence="8 9">
    <name type="scientific">Pseudoalteromonas issachenkonii</name>
    <dbReference type="NCBI Taxonomy" id="152297"/>
    <lineage>
        <taxon>Bacteria</taxon>
        <taxon>Pseudomonadati</taxon>
        <taxon>Pseudomonadota</taxon>
        <taxon>Gammaproteobacteria</taxon>
        <taxon>Alteromonadales</taxon>
        <taxon>Pseudoalteromonadaceae</taxon>
        <taxon>Pseudoalteromonas</taxon>
    </lineage>
</organism>